<reference evidence="1 2" key="1">
    <citation type="submission" date="2020-05" db="EMBL/GenBank/DDBJ databases">
        <title>Vigna angularis (adzuki bean) Var. LongXiaoDou No. 4 denovo assembly.</title>
        <authorList>
            <person name="Xiang H."/>
        </authorList>
    </citation>
    <scope>NUCLEOTIDE SEQUENCE [LARGE SCALE GENOMIC DNA]</scope>
    <source>
        <tissue evidence="1">Leaf</tissue>
    </source>
</reference>
<name>A0A8T0L9I3_PHAAN</name>
<dbReference type="Proteomes" id="UP000743370">
    <property type="component" value="Unassembled WGS sequence"/>
</dbReference>
<gene>
    <name evidence="1" type="ORF">HKW66_Vig0001350</name>
</gene>
<accession>A0A8T0L9I3</accession>
<dbReference type="AlphaFoldDB" id="A0A8T0L9I3"/>
<proteinExistence type="predicted"/>
<evidence type="ECO:0000313" key="2">
    <source>
        <dbReference type="Proteomes" id="UP000743370"/>
    </source>
</evidence>
<protein>
    <submittedName>
        <fullName evidence="1">Uncharacterized protein</fullName>
    </submittedName>
</protein>
<evidence type="ECO:0000313" key="1">
    <source>
        <dbReference type="EMBL" id="KAG2409470.1"/>
    </source>
</evidence>
<organism evidence="1 2">
    <name type="scientific">Phaseolus angularis</name>
    <name type="common">Azuki bean</name>
    <name type="synonym">Vigna angularis</name>
    <dbReference type="NCBI Taxonomy" id="3914"/>
    <lineage>
        <taxon>Eukaryota</taxon>
        <taxon>Viridiplantae</taxon>
        <taxon>Streptophyta</taxon>
        <taxon>Embryophyta</taxon>
        <taxon>Tracheophyta</taxon>
        <taxon>Spermatophyta</taxon>
        <taxon>Magnoliopsida</taxon>
        <taxon>eudicotyledons</taxon>
        <taxon>Gunneridae</taxon>
        <taxon>Pentapetalae</taxon>
        <taxon>rosids</taxon>
        <taxon>fabids</taxon>
        <taxon>Fabales</taxon>
        <taxon>Fabaceae</taxon>
        <taxon>Papilionoideae</taxon>
        <taxon>50 kb inversion clade</taxon>
        <taxon>NPAAA clade</taxon>
        <taxon>indigoferoid/millettioid clade</taxon>
        <taxon>Phaseoleae</taxon>
        <taxon>Vigna</taxon>
    </lineage>
</organism>
<comment type="caution">
    <text evidence="1">The sequence shown here is derived from an EMBL/GenBank/DDBJ whole genome shotgun (WGS) entry which is preliminary data.</text>
</comment>
<sequence length="189" mass="20383">MWVVLKAVLYDCSMNAQTSDVQVELGTRADEEGEGVVVRREGIRVKNVGVKVEAFGGSGAFRVGSDHGVESEECGVGLLGMENLVGILKKIGCVMKGYGGNKLAMEMGFVEEQKQRPSGGAKQRHYGGTIQTVFSPSMEARGEIARPSSPKGHYLLLHFSLFSRSRQPPKEGQLSSFLLIRGSSGGFCR</sequence>
<dbReference type="EMBL" id="JABFOF010000001">
    <property type="protein sequence ID" value="KAG2409470.1"/>
    <property type="molecule type" value="Genomic_DNA"/>
</dbReference>